<dbReference type="Gene3D" id="1.10.443.20">
    <property type="entry name" value="Centromere DNA-binding protein complex CBF3 subunit, domain 2"/>
    <property type="match status" value="1"/>
</dbReference>
<comment type="caution">
    <text evidence="2">The sequence shown here is derived from an EMBL/GenBank/DDBJ whole genome shotgun (WGS) entry which is preliminary data.</text>
</comment>
<accession>A0ABQ7JQF0</accession>
<dbReference type="Proteomes" id="UP001194696">
    <property type="component" value="Unassembled WGS sequence"/>
</dbReference>
<feature type="region of interest" description="Disordered" evidence="1">
    <location>
        <begin position="699"/>
        <end position="726"/>
    </location>
</feature>
<feature type="compositionally biased region" description="Polar residues" evidence="1">
    <location>
        <begin position="807"/>
        <end position="834"/>
    </location>
</feature>
<dbReference type="InterPro" id="IPR038279">
    <property type="entry name" value="Ndc10_dom2_sf"/>
</dbReference>
<sequence length="1075" mass="120377">MTNAQITILKDSIRDEDSPNVTPTDKLNSVVLTRELPRRAARTAGGERIHEQYQLKGSWKKHGVDWSSKDRSDRNLSASLVPRNALSTPLKRRKYSDAATGFIDRDERSGEHDQAADVRPSSRAVHAAVCDDNPITKAIISDKDPSASAISPSKQYQSRESVDSTEHLSESLGRMYSTEWRAWCASRDFSNGVKVTGEKLLTYMNSLIRKVDPEARSYHRPRGRAALDLMYYHFSELQQLYLDQCAAANVIIPDLEIFLKIDEVELLLHRYQEEINEFYRKQDTEDSGQLWNEHHYIHGGYPWVCITRSRLHLTLNDAFGGLTLSFNKIMLKDLYSVHFCGSPKERPRHLRSGIAISHPPGNSIRPGACYLLLKRHEDVEVCSVGSLAFYLHAVWTSAFSPDILADDWKQSFLLFTTYINAPGNNDSLETTCNKLVEKARHRSLNKVTITTSKSWTDPLRDITPRASGMGATRCSGQVLQGTLFPSYLSLRKRDAPYKLKYASADNDKPTSPPQRSVIIPPATLQREIFPFIEDLFPGNADWAQWIDNIMMDQDEGTNRVVDWRKGYQELDRAETIRLALVLAHLRKVVLQDYVVLMASDPDELNLSAHHHLARQHRSFLSQPFKEFTVRLQNAILSEQAPIEVEDDDSMSELVESNTHPSKVLTAVIAAVSAIHVSEVSVAAGTGQLQASTASQGQSATVVDSTSTNTFPAPMEITPSIDTASDQGLQHRNGTATLRNNIRHQVESFTQDSTKSFLTPAGIAPRSNVSVLDQDFRAETHGKDISPTHRGTTPTMRTATTEVLRGDTSPTLVASPTSTNQSPTETTSINMQTTKTEQDSTARLDEHKSSLSKLSDQFSVVIEATLTTMSDQFVAELKATRATMMSQLAKELEVTRTAMKSQLATEFETARADMRNQLFEELEETRMSMNNQLLEGFVATQTSVDGVHLRMAEIERSIRGLWATMAAERANPRRSLLHANDNRGSRSRSRSRQRPRYKDNDMQEGEQEEEVEGYQGMQEDSDTMLQDTDDNEHINLQEEDTNNNGDGGGAGPESRQTQADLYMAGCSPEQQEAKPI</sequence>
<protein>
    <recommendedName>
        <fullName evidence="4">Ndc10 domain-containing protein</fullName>
    </recommendedName>
</protein>
<feature type="compositionally biased region" description="Acidic residues" evidence="1">
    <location>
        <begin position="1001"/>
        <end position="1011"/>
    </location>
</feature>
<feature type="compositionally biased region" description="Polar residues" evidence="1">
    <location>
        <begin position="699"/>
        <end position="710"/>
    </location>
</feature>
<dbReference type="EMBL" id="JAAAIM010000939">
    <property type="protein sequence ID" value="KAG0283196.1"/>
    <property type="molecule type" value="Genomic_DNA"/>
</dbReference>
<evidence type="ECO:0008006" key="4">
    <source>
        <dbReference type="Google" id="ProtNLM"/>
    </source>
</evidence>
<organism evidence="2 3">
    <name type="scientific">Linnemannia gamsii</name>
    <dbReference type="NCBI Taxonomy" id="64522"/>
    <lineage>
        <taxon>Eukaryota</taxon>
        <taxon>Fungi</taxon>
        <taxon>Fungi incertae sedis</taxon>
        <taxon>Mucoromycota</taxon>
        <taxon>Mortierellomycotina</taxon>
        <taxon>Mortierellomycetes</taxon>
        <taxon>Mortierellales</taxon>
        <taxon>Mortierellaceae</taxon>
        <taxon>Linnemannia</taxon>
    </lineage>
</organism>
<evidence type="ECO:0000313" key="2">
    <source>
        <dbReference type="EMBL" id="KAG0283196.1"/>
    </source>
</evidence>
<feature type="region of interest" description="Disordered" evidence="1">
    <location>
        <begin position="102"/>
        <end position="125"/>
    </location>
</feature>
<feature type="compositionally biased region" description="Acidic residues" evidence="1">
    <location>
        <begin position="1018"/>
        <end position="1029"/>
    </location>
</feature>
<feature type="compositionally biased region" description="Polar residues" evidence="1">
    <location>
        <begin position="148"/>
        <end position="159"/>
    </location>
</feature>
<gene>
    <name evidence="2" type="ORF">BGZ96_012427</name>
</gene>
<feature type="region of interest" description="Disordered" evidence="1">
    <location>
        <begin position="807"/>
        <end position="840"/>
    </location>
</feature>
<feature type="region of interest" description="Disordered" evidence="1">
    <location>
        <begin position="143"/>
        <end position="164"/>
    </location>
</feature>
<evidence type="ECO:0000256" key="1">
    <source>
        <dbReference type="SAM" id="MobiDB-lite"/>
    </source>
</evidence>
<proteinExistence type="predicted"/>
<feature type="compositionally biased region" description="Basic and acidic residues" evidence="1">
    <location>
        <begin position="103"/>
        <end position="116"/>
    </location>
</feature>
<keyword evidence="3" id="KW-1185">Reference proteome</keyword>
<feature type="compositionally biased region" description="Basic residues" evidence="1">
    <location>
        <begin position="984"/>
        <end position="994"/>
    </location>
</feature>
<name>A0ABQ7JQF0_9FUNG</name>
<reference evidence="2 3" key="1">
    <citation type="journal article" date="2020" name="Fungal Divers.">
        <title>Resolving the Mortierellaceae phylogeny through synthesis of multi-gene phylogenetics and phylogenomics.</title>
        <authorList>
            <person name="Vandepol N."/>
            <person name="Liber J."/>
            <person name="Desiro A."/>
            <person name="Na H."/>
            <person name="Kennedy M."/>
            <person name="Barry K."/>
            <person name="Grigoriev I.V."/>
            <person name="Miller A.N."/>
            <person name="O'Donnell K."/>
            <person name="Stajich J.E."/>
            <person name="Bonito G."/>
        </authorList>
    </citation>
    <scope>NUCLEOTIDE SEQUENCE [LARGE SCALE GENOMIC DNA]</scope>
    <source>
        <strain evidence="2 3">AD045</strain>
    </source>
</reference>
<evidence type="ECO:0000313" key="3">
    <source>
        <dbReference type="Proteomes" id="UP001194696"/>
    </source>
</evidence>
<feature type="region of interest" description="Disordered" evidence="1">
    <location>
        <begin position="972"/>
        <end position="1075"/>
    </location>
</feature>